<sequence length="1065" mass="118814">MNNRTLGIPLIKLTLSLFLCVFSLLPANRAAASEPPQLHLSAAEQAWLQNHPEIPVIADPDGVPYSHRNDRGEFAGLLCDVLNRFTALTGSAIVYEAAIYDDIVTHIEKADRPVITGFDPPDYPAYTNAYLKSDDITFLPFALFALSHRNPDEFSPRNIAGKNVAVVEGWDPGHPALLALGKCELIYGETDLDCARMVMDGRADAVFEVAALHSFVILNHQLNDMRLIRVSPYGMPITVLTRNDYQPFHDLLNKVLRTFTPEERAGLLKKWNISPGDPHYKLLAMELTPGERSWLAEHLSLRVAVETNHKPFSWKNAEGGRSGLNIDYLRLLEKNLGMNLEFIASSGPDESLELLRKRKVDLIPGICFDPEKTTPFNLTPPYFSQDIKIYIREGDVYIRSLSDLNGKTVGLLNSPHYIEEIRREFPQLKLTEFKTPAEAVMALDAGRIDALAGDALQVGQQISELNLHSIKIGGVTPYISSLSMASREDWPVLSSIITKALGLIHPHQKEQIYARWVPRNPAPFNYSILWKVSLPGALLMLGVIAWNILLKREVKRRTFSLEAEQLLLKEAEAIALLGHWQIDLKTGITTFSDEIYRILDLDPARTTADSRLFETLAHPDDTQRVKLLFEKARDKKDLVSGDFRIVRPDESIRHVHLQCRHIHFSGKQPAHRVGILQDITQRIQLEESLHQSEKMKAIGQLAGGVAHDFNNMLGGISGATELLGMRLKDDPEALEYHAIVLKTTRRAAKLTQNLLSFSRKQQLSSQIINLHSLIRDAVILLRSSIDKRSRVELHLNAEQSNVCGDASQLQNTLLNIGINCDHAMPDGGIIDIKTELVQLEEAVFPCGTFDITPGTFLKISISDTGCGMSDDLQSRIFEPFFTTKDVGKGTGLGLASVLGTIQQHHGAIDFRSAENAGTCFHLYLPIRSDGEKEQAASSTVFRGHETILLVDDDVHVLKTTRKLLSKLGYKVLCAENGETALEQFKLRQHEISLVILDMMMPVMNGPDCFRKLRAINPQLPILMATGFSVESDLEPLLATGRCDLLHKPYFSPTLSQALRNTLQSS</sequence>
<proteinExistence type="predicted"/>
<evidence type="ECO:0000259" key="12">
    <source>
        <dbReference type="PROSITE" id="PS50110"/>
    </source>
</evidence>
<dbReference type="Gene3D" id="1.10.287.130">
    <property type="match status" value="1"/>
</dbReference>
<dbReference type="CDD" id="cd01007">
    <property type="entry name" value="PBP2_BvgS_HisK_like"/>
    <property type="match status" value="1"/>
</dbReference>
<dbReference type="Proteomes" id="UP001290861">
    <property type="component" value="Unassembled WGS sequence"/>
</dbReference>
<dbReference type="SMART" id="SM00448">
    <property type="entry name" value="REC"/>
    <property type="match status" value="1"/>
</dbReference>
<keyword evidence="6" id="KW-0418">Kinase</keyword>
<keyword evidence="7" id="KW-0067">ATP-binding</keyword>
<protein>
    <recommendedName>
        <fullName evidence="2">histidine kinase</fullName>
        <ecNumber evidence="2">2.7.13.3</ecNumber>
    </recommendedName>
</protein>
<dbReference type="SMART" id="SM00062">
    <property type="entry name" value="PBPb"/>
    <property type="match status" value="1"/>
</dbReference>
<dbReference type="Gene3D" id="3.30.450.20">
    <property type="entry name" value="PAS domain"/>
    <property type="match status" value="1"/>
</dbReference>
<evidence type="ECO:0000256" key="10">
    <source>
        <dbReference type="SAM" id="SignalP"/>
    </source>
</evidence>
<dbReference type="InterPro" id="IPR001610">
    <property type="entry name" value="PAC"/>
</dbReference>
<evidence type="ECO:0000256" key="1">
    <source>
        <dbReference type="ARBA" id="ARBA00000085"/>
    </source>
</evidence>
<comment type="caution">
    <text evidence="14">The sequence shown here is derived from an EMBL/GenBank/DDBJ whole genome shotgun (WGS) entry which is preliminary data.</text>
</comment>
<reference evidence="14 15" key="1">
    <citation type="journal article" date="2024" name="Appl. Environ. Microbiol.">
        <title>Pontiella agarivorans sp. nov., a novel marine anaerobic bacterium capable of degrading macroalgal polysaccharides and fixing nitrogen.</title>
        <authorList>
            <person name="Liu N."/>
            <person name="Kivenson V."/>
            <person name="Peng X."/>
            <person name="Cui Z."/>
            <person name="Lankiewicz T.S."/>
            <person name="Gosselin K.M."/>
            <person name="English C.J."/>
            <person name="Blair E.M."/>
            <person name="O'Malley M.A."/>
            <person name="Valentine D.L."/>
        </authorList>
    </citation>
    <scope>NUCLEOTIDE SEQUENCE [LARGE SCALE GENOMIC DNA]</scope>
    <source>
        <strain evidence="14 15">NLcol2</strain>
    </source>
</reference>
<dbReference type="InterPro" id="IPR001638">
    <property type="entry name" value="Solute-binding_3/MltF_N"/>
</dbReference>
<dbReference type="EC" id="2.7.13.3" evidence="2"/>
<dbReference type="Gene3D" id="3.40.50.2300">
    <property type="match status" value="1"/>
</dbReference>
<feature type="domain" description="Histidine kinase" evidence="11">
    <location>
        <begin position="704"/>
        <end position="928"/>
    </location>
</feature>
<name>A0ABU5MWM4_9BACT</name>
<dbReference type="SMART" id="SM00086">
    <property type="entry name" value="PAC"/>
    <property type="match status" value="1"/>
</dbReference>
<dbReference type="PRINTS" id="PR00344">
    <property type="entry name" value="BCTRLSENSOR"/>
</dbReference>
<dbReference type="RefSeq" id="WP_322608422.1">
    <property type="nucleotide sequence ID" value="NZ_JARVCO010000010.1"/>
</dbReference>
<feature type="domain" description="PAC" evidence="13">
    <location>
        <begin position="639"/>
        <end position="691"/>
    </location>
</feature>
<dbReference type="Pfam" id="PF00497">
    <property type="entry name" value="SBP_bac_3"/>
    <property type="match status" value="1"/>
</dbReference>
<feature type="modified residue" description="4-aspartylphosphate" evidence="9">
    <location>
        <position position="997"/>
    </location>
</feature>
<dbReference type="PROSITE" id="PS50110">
    <property type="entry name" value="RESPONSE_REGULATORY"/>
    <property type="match status" value="1"/>
</dbReference>
<evidence type="ECO:0000259" key="11">
    <source>
        <dbReference type="PROSITE" id="PS50109"/>
    </source>
</evidence>
<dbReference type="InterPro" id="IPR001789">
    <property type="entry name" value="Sig_transdc_resp-reg_receiver"/>
</dbReference>
<accession>A0ABU5MWM4</accession>
<dbReference type="Gene3D" id="2.10.70.100">
    <property type="match status" value="1"/>
</dbReference>
<dbReference type="Gene3D" id="3.40.190.10">
    <property type="entry name" value="Periplasmic binding protein-like II"/>
    <property type="match status" value="4"/>
</dbReference>
<evidence type="ECO:0000256" key="7">
    <source>
        <dbReference type="ARBA" id="ARBA00022840"/>
    </source>
</evidence>
<keyword evidence="15" id="KW-1185">Reference proteome</keyword>
<dbReference type="InterPro" id="IPR013655">
    <property type="entry name" value="PAS_fold_3"/>
</dbReference>
<dbReference type="Pfam" id="PF02518">
    <property type="entry name" value="HATPase_c"/>
    <property type="match status" value="1"/>
</dbReference>
<dbReference type="SUPFAM" id="SSF55785">
    <property type="entry name" value="PYP-like sensor domain (PAS domain)"/>
    <property type="match status" value="1"/>
</dbReference>
<dbReference type="Gene3D" id="3.30.565.10">
    <property type="entry name" value="Histidine kinase-like ATPase, C-terminal domain"/>
    <property type="match status" value="1"/>
</dbReference>
<evidence type="ECO:0000256" key="8">
    <source>
        <dbReference type="ARBA" id="ARBA00023012"/>
    </source>
</evidence>
<dbReference type="InterPro" id="IPR036890">
    <property type="entry name" value="HATPase_C_sf"/>
</dbReference>
<keyword evidence="5" id="KW-0547">Nucleotide-binding</keyword>
<dbReference type="SMART" id="SM00388">
    <property type="entry name" value="HisKA"/>
    <property type="match status" value="1"/>
</dbReference>
<keyword evidence="4" id="KW-0808">Transferase</keyword>
<feature type="signal peptide" evidence="10">
    <location>
        <begin position="1"/>
        <end position="32"/>
    </location>
</feature>
<evidence type="ECO:0000256" key="9">
    <source>
        <dbReference type="PROSITE-ProRule" id="PRU00169"/>
    </source>
</evidence>
<dbReference type="SUPFAM" id="SSF52172">
    <property type="entry name" value="CheY-like"/>
    <property type="match status" value="1"/>
</dbReference>
<dbReference type="InterPro" id="IPR000700">
    <property type="entry name" value="PAS-assoc_C"/>
</dbReference>
<evidence type="ECO:0000259" key="13">
    <source>
        <dbReference type="PROSITE" id="PS50113"/>
    </source>
</evidence>
<dbReference type="Pfam" id="PF00512">
    <property type="entry name" value="HisKA"/>
    <property type="match status" value="1"/>
</dbReference>
<evidence type="ECO:0000256" key="2">
    <source>
        <dbReference type="ARBA" id="ARBA00012438"/>
    </source>
</evidence>
<dbReference type="CDD" id="cd00082">
    <property type="entry name" value="HisKA"/>
    <property type="match status" value="1"/>
</dbReference>
<dbReference type="PANTHER" id="PTHR43065">
    <property type="entry name" value="SENSOR HISTIDINE KINASE"/>
    <property type="match status" value="1"/>
</dbReference>
<dbReference type="PANTHER" id="PTHR43065:SF46">
    <property type="entry name" value="C4-DICARBOXYLATE TRANSPORT SENSOR PROTEIN DCTB"/>
    <property type="match status" value="1"/>
</dbReference>
<dbReference type="InterPro" id="IPR003661">
    <property type="entry name" value="HisK_dim/P_dom"/>
</dbReference>
<dbReference type="InterPro" id="IPR000014">
    <property type="entry name" value="PAS"/>
</dbReference>
<dbReference type="PROSITE" id="PS50113">
    <property type="entry name" value="PAC"/>
    <property type="match status" value="1"/>
</dbReference>
<evidence type="ECO:0000313" key="14">
    <source>
        <dbReference type="EMBL" id="MDZ8118624.1"/>
    </source>
</evidence>
<dbReference type="SUPFAM" id="SSF55874">
    <property type="entry name" value="ATPase domain of HSP90 chaperone/DNA topoisomerase II/histidine kinase"/>
    <property type="match status" value="1"/>
</dbReference>
<dbReference type="InterPro" id="IPR035965">
    <property type="entry name" value="PAS-like_dom_sf"/>
</dbReference>
<evidence type="ECO:0000256" key="4">
    <source>
        <dbReference type="ARBA" id="ARBA00022679"/>
    </source>
</evidence>
<dbReference type="SUPFAM" id="SSF47384">
    <property type="entry name" value="Homodimeric domain of signal transducing histidine kinase"/>
    <property type="match status" value="1"/>
</dbReference>
<dbReference type="InterPro" id="IPR005467">
    <property type="entry name" value="His_kinase_dom"/>
</dbReference>
<feature type="chain" id="PRO_5047023449" description="histidine kinase" evidence="10">
    <location>
        <begin position="33"/>
        <end position="1065"/>
    </location>
</feature>
<dbReference type="EMBL" id="JARVCO010000010">
    <property type="protein sequence ID" value="MDZ8118624.1"/>
    <property type="molecule type" value="Genomic_DNA"/>
</dbReference>
<dbReference type="InterPro" id="IPR003594">
    <property type="entry name" value="HATPase_dom"/>
</dbReference>
<evidence type="ECO:0000313" key="15">
    <source>
        <dbReference type="Proteomes" id="UP001290861"/>
    </source>
</evidence>
<evidence type="ECO:0000256" key="6">
    <source>
        <dbReference type="ARBA" id="ARBA00022777"/>
    </source>
</evidence>
<dbReference type="SUPFAM" id="SSF53850">
    <property type="entry name" value="Periplasmic binding protein-like II"/>
    <property type="match status" value="2"/>
</dbReference>
<dbReference type="SMART" id="SM00387">
    <property type="entry name" value="HATPase_c"/>
    <property type="match status" value="1"/>
</dbReference>
<dbReference type="CDD" id="cd00156">
    <property type="entry name" value="REC"/>
    <property type="match status" value="1"/>
</dbReference>
<gene>
    <name evidence="14" type="ORF">P9H32_08280</name>
</gene>
<dbReference type="InterPro" id="IPR011006">
    <property type="entry name" value="CheY-like_superfamily"/>
</dbReference>
<dbReference type="PROSITE" id="PS50109">
    <property type="entry name" value="HIS_KIN"/>
    <property type="match status" value="1"/>
</dbReference>
<organism evidence="14 15">
    <name type="scientific">Pontiella agarivorans</name>
    <dbReference type="NCBI Taxonomy" id="3038953"/>
    <lineage>
        <taxon>Bacteria</taxon>
        <taxon>Pseudomonadati</taxon>
        <taxon>Kiritimatiellota</taxon>
        <taxon>Kiritimatiellia</taxon>
        <taxon>Kiritimatiellales</taxon>
        <taxon>Pontiellaceae</taxon>
        <taxon>Pontiella</taxon>
    </lineage>
</organism>
<keyword evidence="10" id="KW-0732">Signal</keyword>
<dbReference type="Pfam" id="PF08447">
    <property type="entry name" value="PAS_3"/>
    <property type="match status" value="1"/>
</dbReference>
<feature type="domain" description="Response regulatory" evidence="12">
    <location>
        <begin position="946"/>
        <end position="1062"/>
    </location>
</feature>
<dbReference type="Pfam" id="PF00072">
    <property type="entry name" value="Response_reg"/>
    <property type="match status" value="1"/>
</dbReference>
<evidence type="ECO:0000256" key="5">
    <source>
        <dbReference type="ARBA" id="ARBA00022741"/>
    </source>
</evidence>
<dbReference type="NCBIfam" id="TIGR00229">
    <property type="entry name" value="sensory_box"/>
    <property type="match status" value="1"/>
</dbReference>
<comment type="catalytic activity">
    <reaction evidence="1">
        <text>ATP + protein L-histidine = ADP + protein N-phospho-L-histidine.</text>
        <dbReference type="EC" id="2.7.13.3"/>
    </reaction>
</comment>
<evidence type="ECO:0000256" key="3">
    <source>
        <dbReference type="ARBA" id="ARBA00022553"/>
    </source>
</evidence>
<keyword evidence="8" id="KW-0902">Two-component regulatory system</keyword>
<dbReference type="InterPro" id="IPR004358">
    <property type="entry name" value="Sig_transdc_His_kin-like_C"/>
</dbReference>
<keyword evidence="3 9" id="KW-0597">Phosphoprotein</keyword>
<dbReference type="InterPro" id="IPR036097">
    <property type="entry name" value="HisK_dim/P_sf"/>
</dbReference>